<reference evidence="2" key="1">
    <citation type="journal article" date="2023" name="G3 (Bethesda)">
        <title>Whole genome assembly and annotation of the endangered Caribbean coral Acropora cervicornis.</title>
        <authorList>
            <person name="Selwyn J.D."/>
            <person name="Vollmer S.V."/>
        </authorList>
    </citation>
    <scope>NUCLEOTIDE SEQUENCE</scope>
    <source>
        <strain evidence="2">K2</strain>
    </source>
</reference>
<comment type="caution">
    <text evidence="2">The sequence shown here is derived from an EMBL/GenBank/DDBJ whole genome shotgun (WGS) entry which is preliminary data.</text>
</comment>
<proteinExistence type="predicted"/>
<evidence type="ECO:0000313" key="3">
    <source>
        <dbReference type="Proteomes" id="UP001249851"/>
    </source>
</evidence>
<dbReference type="Proteomes" id="UP001249851">
    <property type="component" value="Unassembled WGS sequence"/>
</dbReference>
<feature type="region of interest" description="Disordered" evidence="1">
    <location>
        <begin position="38"/>
        <end position="59"/>
    </location>
</feature>
<organism evidence="2 3">
    <name type="scientific">Acropora cervicornis</name>
    <name type="common">Staghorn coral</name>
    <dbReference type="NCBI Taxonomy" id="6130"/>
    <lineage>
        <taxon>Eukaryota</taxon>
        <taxon>Metazoa</taxon>
        <taxon>Cnidaria</taxon>
        <taxon>Anthozoa</taxon>
        <taxon>Hexacorallia</taxon>
        <taxon>Scleractinia</taxon>
        <taxon>Astrocoeniina</taxon>
        <taxon>Acroporidae</taxon>
        <taxon>Acropora</taxon>
    </lineage>
</organism>
<sequence>MPPKMFEGVMLHVLATASTQTLKPETLHGDCPWSWTIMNDSKPRKRKSKHTYTHPQSVQ</sequence>
<feature type="compositionally biased region" description="Basic residues" evidence="1">
    <location>
        <begin position="43"/>
        <end position="52"/>
    </location>
</feature>
<dbReference type="EMBL" id="JARQWQ010000067">
    <property type="protein sequence ID" value="KAK2554706.1"/>
    <property type="molecule type" value="Genomic_DNA"/>
</dbReference>
<accession>A0AAD9Q5G8</accession>
<protein>
    <submittedName>
        <fullName evidence="2">Uncharacterized protein</fullName>
    </submittedName>
</protein>
<gene>
    <name evidence="2" type="ORF">P5673_023662</name>
</gene>
<evidence type="ECO:0000256" key="1">
    <source>
        <dbReference type="SAM" id="MobiDB-lite"/>
    </source>
</evidence>
<reference evidence="2" key="2">
    <citation type="journal article" date="2023" name="Science">
        <title>Genomic signatures of disease resistance in endangered staghorn corals.</title>
        <authorList>
            <person name="Vollmer S.V."/>
            <person name="Selwyn J.D."/>
            <person name="Despard B.A."/>
            <person name="Roesel C.L."/>
        </authorList>
    </citation>
    <scope>NUCLEOTIDE SEQUENCE</scope>
    <source>
        <strain evidence="2">K2</strain>
    </source>
</reference>
<name>A0AAD9Q5G8_ACRCE</name>
<evidence type="ECO:0000313" key="2">
    <source>
        <dbReference type="EMBL" id="KAK2554706.1"/>
    </source>
</evidence>
<keyword evidence="3" id="KW-1185">Reference proteome</keyword>
<dbReference type="AlphaFoldDB" id="A0AAD9Q5G8"/>